<reference evidence="2" key="1">
    <citation type="submission" date="2017-09" db="EMBL/GenBank/DDBJ databases">
        <authorList>
            <person name="Varghese N."/>
            <person name="Submissions S."/>
        </authorList>
    </citation>
    <scope>NUCLEOTIDE SEQUENCE [LARGE SCALE GENOMIC DNA]</scope>
    <source>
        <strain evidence="2">C7</strain>
    </source>
</reference>
<evidence type="ECO:0000313" key="2">
    <source>
        <dbReference type="Proteomes" id="UP000220034"/>
    </source>
</evidence>
<protein>
    <recommendedName>
        <fullName evidence="3">DUF2946 domain-containing protein</fullName>
    </recommendedName>
</protein>
<gene>
    <name evidence="1" type="ORF">SAMN06273572_102654</name>
</gene>
<evidence type="ECO:0008006" key="3">
    <source>
        <dbReference type="Google" id="ProtNLM"/>
    </source>
</evidence>
<keyword evidence="2" id="KW-1185">Reference proteome</keyword>
<evidence type="ECO:0000313" key="1">
    <source>
        <dbReference type="EMBL" id="SOH93975.1"/>
    </source>
</evidence>
<dbReference type="Proteomes" id="UP000220034">
    <property type="component" value="Unassembled WGS sequence"/>
</dbReference>
<dbReference type="AlphaFoldDB" id="A0A2C9CS41"/>
<proteinExistence type="predicted"/>
<dbReference type="EMBL" id="OCTN01000002">
    <property type="protein sequence ID" value="SOH93975.1"/>
    <property type="molecule type" value="Genomic_DNA"/>
</dbReference>
<sequence>MVTTRRGDYRNRTMVRLKVSFSKLLVVFALICAMASTGYAHRFISSDLDPALQAYVDAGGSLDSICGDVGGHSGQSFQQCDTCHLVGAALLPIAADEAVSCQGRPAAQLSFTDAQVQRPSYPYQSRKPRGPPLV</sequence>
<name>A0A2C9CS41_9RHOB</name>
<accession>A0A2C9CS41</accession>
<organism evidence="1 2">
    <name type="scientific">Pontivivens marinum</name>
    <dbReference type="NCBI Taxonomy" id="1690039"/>
    <lineage>
        <taxon>Bacteria</taxon>
        <taxon>Pseudomonadati</taxon>
        <taxon>Pseudomonadota</taxon>
        <taxon>Alphaproteobacteria</taxon>
        <taxon>Rhodobacterales</taxon>
        <taxon>Paracoccaceae</taxon>
        <taxon>Pontivivens</taxon>
    </lineage>
</organism>